<proteinExistence type="predicted"/>
<evidence type="ECO:0000313" key="3">
    <source>
        <dbReference type="Proteomes" id="UP000029879"/>
    </source>
</evidence>
<feature type="transmembrane region" description="Helical" evidence="1">
    <location>
        <begin position="53"/>
        <end position="78"/>
    </location>
</feature>
<reference evidence="2 3" key="1">
    <citation type="submission" date="2014-10" db="EMBL/GenBank/DDBJ databases">
        <title>Genome sequence of a Xanthomonas strain that is pathogenic on beans.</title>
        <authorList>
            <person name="Aritua V."/>
            <person name="Sapp M."/>
            <person name="Harrison J."/>
            <person name="Smith J."/>
            <person name="Studholme D."/>
        </authorList>
    </citation>
    <scope>NUCLEOTIDE SEQUENCE [LARGE SCALE GENOMIC DNA]</scope>
    <source>
        <strain evidence="2 3">Nyagatare</strain>
    </source>
</reference>
<organism evidence="2 3">
    <name type="scientific">Xanthomonas cannabis pv. phaseoli</name>
    <dbReference type="NCBI Taxonomy" id="1885902"/>
    <lineage>
        <taxon>Bacteria</taxon>
        <taxon>Pseudomonadati</taxon>
        <taxon>Pseudomonadota</taxon>
        <taxon>Gammaproteobacteria</taxon>
        <taxon>Lysobacterales</taxon>
        <taxon>Lysobacteraceae</taxon>
        <taxon>Xanthomonas</taxon>
    </lineage>
</organism>
<dbReference type="Proteomes" id="UP000029879">
    <property type="component" value="Unassembled WGS sequence"/>
</dbReference>
<protein>
    <submittedName>
        <fullName evidence="2">Uncharacterized protein</fullName>
    </submittedName>
</protein>
<name>A0AB34P3N1_9XANT</name>
<keyword evidence="1" id="KW-0472">Membrane</keyword>
<accession>A0AB34P3N1</accession>
<dbReference type="AlphaFoldDB" id="A0AB34P3N1"/>
<feature type="transmembrane region" description="Helical" evidence="1">
    <location>
        <begin position="98"/>
        <end position="119"/>
    </location>
</feature>
<evidence type="ECO:0000256" key="1">
    <source>
        <dbReference type="SAM" id="Phobius"/>
    </source>
</evidence>
<comment type="caution">
    <text evidence="2">The sequence shown here is derived from an EMBL/GenBank/DDBJ whole genome shotgun (WGS) entry which is preliminary data.</text>
</comment>
<keyword evidence="1" id="KW-0812">Transmembrane</keyword>
<dbReference type="EMBL" id="JRQI01000099">
    <property type="protein sequence ID" value="KGK56086.1"/>
    <property type="molecule type" value="Genomic_DNA"/>
</dbReference>
<gene>
    <name evidence="2" type="ORF">NC00_19550</name>
</gene>
<evidence type="ECO:0000313" key="2">
    <source>
        <dbReference type="EMBL" id="KGK56086.1"/>
    </source>
</evidence>
<keyword evidence="1" id="KW-1133">Transmembrane helix</keyword>
<sequence>MSAAMIAAVVRAGHPAVADRLAANVSGSCHIPGPQQAASIPVRPCRGQLSWRLPALASVALGTTAVLVMHLEVFLAWALLGRFVLLARLLALGDATGVVGVCVGWALLVAHGVGSGVLVRRTLAQRV</sequence>